<evidence type="ECO:0000256" key="1">
    <source>
        <dbReference type="ARBA" id="ARBA00009477"/>
    </source>
</evidence>
<keyword evidence="8" id="KW-1185">Reference proteome</keyword>
<organism evidence="7 8">
    <name type="scientific">Ramlibacter rhizophilus</name>
    <dbReference type="NCBI Taxonomy" id="1781167"/>
    <lineage>
        <taxon>Bacteria</taxon>
        <taxon>Pseudomonadati</taxon>
        <taxon>Pseudomonadota</taxon>
        <taxon>Betaproteobacteria</taxon>
        <taxon>Burkholderiales</taxon>
        <taxon>Comamonadaceae</taxon>
        <taxon>Ramlibacter</taxon>
    </lineage>
</organism>
<protein>
    <submittedName>
        <fullName evidence="7">Efflux RND transporter periplasmic adaptor subunit</fullName>
    </submittedName>
</protein>
<dbReference type="InterPro" id="IPR058637">
    <property type="entry name" value="YknX-like_C"/>
</dbReference>
<dbReference type="Gene3D" id="2.40.50.100">
    <property type="match status" value="1"/>
</dbReference>
<keyword evidence="4" id="KW-0732">Signal</keyword>
<feature type="chain" id="PRO_5021320110" evidence="4">
    <location>
        <begin position="21"/>
        <end position="394"/>
    </location>
</feature>
<dbReference type="NCBIfam" id="TIGR01730">
    <property type="entry name" value="RND_mfp"/>
    <property type="match status" value="1"/>
</dbReference>
<feature type="domain" description="YknX-like C-terminal permuted SH3-like" evidence="6">
    <location>
        <begin position="299"/>
        <end position="368"/>
    </location>
</feature>
<dbReference type="AlphaFoldDB" id="A0A4Z0BGK9"/>
<feature type="coiled-coil region" evidence="2">
    <location>
        <begin position="107"/>
        <end position="141"/>
    </location>
</feature>
<evidence type="ECO:0000313" key="8">
    <source>
        <dbReference type="Proteomes" id="UP000297564"/>
    </source>
</evidence>
<keyword evidence="2" id="KW-0175">Coiled coil</keyword>
<accession>A0A4Z0BGK9</accession>
<evidence type="ECO:0000256" key="3">
    <source>
        <dbReference type="SAM" id="MobiDB-lite"/>
    </source>
</evidence>
<feature type="region of interest" description="Disordered" evidence="3">
    <location>
        <begin position="27"/>
        <end position="46"/>
    </location>
</feature>
<dbReference type="RefSeq" id="WP_135286107.1">
    <property type="nucleotide sequence ID" value="NZ_SMLL01000006.1"/>
</dbReference>
<dbReference type="Gene3D" id="1.10.287.470">
    <property type="entry name" value="Helix hairpin bin"/>
    <property type="match status" value="1"/>
</dbReference>
<evidence type="ECO:0000256" key="4">
    <source>
        <dbReference type="SAM" id="SignalP"/>
    </source>
</evidence>
<evidence type="ECO:0000259" key="6">
    <source>
        <dbReference type="Pfam" id="PF25989"/>
    </source>
</evidence>
<dbReference type="PROSITE" id="PS51257">
    <property type="entry name" value="PROKAR_LIPOPROTEIN"/>
    <property type="match status" value="1"/>
</dbReference>
<dbReference type="Proteomes" id="UP000297564">
    <property type="component" value="Unassembled WGS sequence"/>
</dbReference>
<feature type="signal peptide" evidence="4">
    <location>
        <begin position="1"/>
        <end position="20"/>
    </location>
</feature>
<comment type="caution">
    <text evidence="7">The sequence shown here is derived from an EMBL/GenBank/DDBJ whole genome shotgun (WGS) entry which is preliminary data.</text>
</comment>
<evidence type="ECO:0000259" key="5">
    <source>
        <dbReference type="Pfam" id="PF25954"/>
    </source>
</evidence>
<gene>
    <name evidence="7" type="ORF">EZ242_15590</name>
</gene>
<feature type="domain" description="CusB-like beta-barrel" evidence="5">
    <location>
        <begin position="223"/>
        <end position="292"/>
    </location>
</feature>
<dbReference type="GO" id="GO:0015562">
    <property type="term" value="F:efflux transmembrane transporter activity"/>
    <property type="evidence" value="ECO:0007669"/>
    <property type="project" value="TreeGrafter"/>
</dbReference>
<proteinExistence type="inferred from homology"/>
<dbReference type="Gene3D" id="2.40.420.20">
    <property type="match status" value="1"/>
</dbReference>
<evidence type="ECO:0000313" key="7">
    <source>
        <dbReference type="EMBL" id="TFY97881.1"/>
    </source>
</evidence>
<evidence type="ECO:0000256" key="2">
    <source>
        <dbReference type="SAM" id="Coils"/>
    </source>
</evidence>
<dbReference type="EMBL" id="SMLL01000006">
    <property type="protein sequence ID" value="TFY97881.1"/>
    <property type="molecule type" value="Genomic_DNA"/>
</dbReference>
<dbReference type="PANTHER" id="PTHR30469:SF15">
    <property type="entry name" value="HLYD FAMILY OF SECRETION PROTEINS"/>
    <property type="match status" value="1"/>
</dbReference>
<comment type="similarity">
    <text evidence="1">Belongs to the membrane fusion protein (MFP) (TC 8.A.1) family.</text>
</comment>
<name>A0A4Z0BGK9_9BURK</name>
<feature type="region of interest" description="Disordered" evidence="3">
    <location>
        <begin position="374"/>
        <end position="394"/>
    </location>
</feature>
<dbReference type="SUPFAM" id="SSF111369">
    <property type="entry name" value="HlyD-like secretion proteins"/>
    <property type="match status" value="1"/>
</dbReference>
<dbReference type="Gene3D" id="2.40.30.170">
    <property type="match status" value="1"/>
</dbReference>
<dbReference type="PANTHER" id="PTHR30469">
    <property type="entry name" value="MULTIDRUG RESISTANCE PROTEIN MDTA"/>
    <property type="match status" value="1"/>
</dbReference>
<dbReference type="Pfam" id="PF25954">
    <property type="entry name" value="Beta-barrel_RND_2"/>
    <property type="match status" value="1"/>
</dbReference>
<reference evidence="7 8" key="1">
    <citation type="submission" date="2019-03" db="EMBL/GenBank/DDBJ databases">
        <title>Ramlibacter rhizophilus CCTCC AB2015357, whole genome shotgun sequence.</title>
        <authorList>
            <person name="Zhang X."/>
            <person name="Feng G."/>
            <person name="Zhu H."/>
        </authorList>
    </citation>
    <scope>NUCLEOTIDE SEQUENCE [LARGE SCALE GENOMIC DNA]</scope>
    <source>
        <strain evidence="7 8">CCTCC AB2015357</strain>
    </source>
</reference>
<sequence>MHASTLRTPLLLIALALVLAACQRNEGPDAASGSPAATAPEPKPALTVTTTTPLRAQLAQTLAANGNIAAWQEASIGAETGGQRLTEVRVNVGDRVKKGQVLAVFARDTVDAEAAQARATLAEAEAAAAEAVANAQRARSLEATGALSASQINQYVTAAETARARVQAARAALDARQLRQGQTQVVAPDEGIISARNATVGAVVASGTELFRLIRQGRLEWRAEVTSDALGRLRPGTPAEVTAASGARLQGRVRTIGPTVDPQTRQALVYVDVKPVGEGGNALPGMYARGSFDLGSASALTVPQTAVVVRDGFSYVMTLTPDNRVQQVKVQAGRIVGDRMEIIEGLAPDARVIASGGSFLNEGDVVRVVDPTPQPGVAAAAPDGAAPGNGAAAK</sequence>
<dbReference type="GO" id="GO:1990281">
    <property type="term" value="C:efflux pump complex"/>
    <property type="evidence" value="ECO:0007669"/>
    <property type="project" value="TreeGrafter"/>
</dbReference>
<dbReference type="InterPro" id="IPR006143">
    <property type="entry name" value="RND_pump_MFP"/>
</dbReference>
<dbReference type="Pfam" id="PF25989">
    <property type="entry name" value="YknX_C"/>
    <property type="match status" value="1"/>
</dbReference>
<dbReference type="InterPro" id="IPR058792">
    <property type="entry name" value="Beta-barrel_RND_2"/>
</dbReference>
<feature type="compositionally biased region" description="Low complexity" evidence="3">
    <location>
        <begin position="375"/>
        <end position="394"/>
    </location>
</feature>
<dbReference type="OrthoDB" id="10524at2"/>